<dbReference type="EMBL" id="JABXYM010000001">
    <property type="protein sequence ID" value="MCR6096771.1"/>
    <property type="molecule type" value="Genomic_DNA"/>
</dbReference>
<dbReference type="Pfam" id="PF02639">
    <property type="entry name" value="DUF188"/>
    <property type="match status" value="1"/>
</dbReference>
<dbReference type="Proteomes" id="UP001057753">
    <property type="component" value="Unassembled WGS sequence"/>
</dbReference>
<reference evidence="4" key="1">
    <citation type="submission" date="2020-06" db="EMBL/GenBank/DDBJ databases">
        <title>Insight into the genomes of haloalkaliphilic bacilli from Kenyan soda lakes.</title>
        <authorList>
            <person name="Mwirichia R."/>
            <person name="Villamizar G.C."/>
            <person name="Poehlein A."/>
            <person name="Mugweru J."/>
            <person name="Kipnyargis A."/>
            <person name="Kiplimo D."/>
            <person name="Orwa P."/>
            <person name="Daniel R."/>
        </authorList>
    </citation>
    <scope>NUCLEOTIDE SEQUENCE</scope>
    <source>
        <strain evidence="4">B1096_S55</strain>
    </source>
</reference>
<evidence type="ECO:0000313" key="4">
    <source>
        <dbReference type="EMBL" id="MCR6096771.1"/>
    </source>
</evidence>
<dbReference type="InterPro" id="IPR003791">
    <property type="entry name" value="UPF0178"/>
</dbReference>
<accession>A0A9Q4B1T2</accession>
<evidence type="ECO:0000256" key="3">
    <source>
        <dbReference type="SAM" id="MobiDB-lite"/>
    </source>
</evidence>
<protein>
    <recommendedName>
        <fullName evidence="2">UPF0178 protein HXA33_09410</fullName>
    </recommendedName>
</protein>
<organism evidence="4 5">
    <name type="scientific">Salipaludibacillus agaradhaerens</name>
    <name type="common">Bacillus agaradhaerens</name>
    <dbReference type="NCBI Taxonomy" id="76935"/>
    <lineage>
        <taxon>Bacteria</taxon>
        <taxon>Bacillati</taxon>
        <taxon>Bacillota</taxon>
        <taxon>Bacilli</taxon>
        <taxon>Bacillales</taxon>
        <taxon>Bacillaceae</taxon>
    </lineage>
</organism>
<feature type="region of interest" description="Disordered" evidence="3">
    <location>
        <begin position="115"/>
        <end position="134"/>
    </location>
</feature>
<evidence type="ECO:0000313" key="5">
    <source>
        <dbReference type="Proteomes" id="UP001057753"/>
    </source>
</evidence>
<evidence type="ECO:0000256" key="1">
    <source>
        <dbReference type="ARBA" id="ARBA00008522"/>
    </source>
</evidence>
<dbReference type="AlphaFoldDB" id="A0A9Q4B1T2"/>
<dbReference type="PANTHER" id="PTHR35146:SF1">
    <property type="entry name" value="UPF0178 PROTEIN YAII"/>
    <property type="match status" value="1"/>
</dbReference>
<gene>
    <name evidence="4" type="ORF">HXA33_09410</name>
</gene>
<dbReference type="PANTHER" id="PTHR35146">
    <property type="entry name" value="UPF0178 PROTEIN YAII"/>
    <property type="match status" value="1"/>
</dbReference>
<proteinExistence type="inferred from homology"/>
<comment type="similarity">
    <text evidence="1 2">Belongs to the UPF0178 family.</text>
</comment>
<keyword evidence="5" id="KW-1185">Reference proteome</keyword>
<feature type="compositionally biased region" description="Basic residues" evidence="3">
    <location>
        <begin position="118"/>
        <end position="129"/>
    </location>
</feature>
<name>A0A9Q4B1T2_SALAG</name>
<evidence type="ECO:0000256" key="2">
    <source>
        <dbReference type="HAMAP-Rule" id="MF_00489"/>
    </source>
</evidence>
<comment type="caution">
    <text evidence="4">The sequence shown here is derived from an EMBL/GenBank/DDBJ whole genome shotgun (WGS) entry which is preliminary data.</text>
</comment>
<sequence length="153" mass="17390">MQNKRIFVDGDGCPVLEEIIHCASEFKCPVLFVHSYAHSRSDLLPTFVQEVITDPDREAVDMEICNRSSTGDITVTQDLGLAGLLLAKGGVVLSPRGNIIENEQVDFLLDRRHDEAKKRKAGKKTRGPKKLRDEDRHFFKQQLKKILSKKQEF</sequence>
<dbReference type="HAMAP" id="MF_00489">
    <property type="entry name" value="UPF0178"/>
    <property type="match status" value="1"/>
</dbReference>